<keyword evidence="2" id="KW-0805">Transcription regulation</keyword>
<dbReference type="PANTHER" id="PTHR31140">
    <property type="entry name" value="B3 DOMAIN-CONTAINING TRANSCRIPTION FACTOR ABI3"/>
    <property type="match status" value="1"/>
</dbReference>
<dbReference type="GO" id="GO:0003700">
    <property type="term" value="F:DNA-binding transcription factor activity"/>
    <property type="evidence" value="ECO:0007669"/>
    <property type="project" value="InterPro"/>
</dbReference>
<evidence type="ECO:0000313" key="9">
    <source>
        <dbReference type="RefSeq" id="XP_022738358.1"/>
    </source>
</evidence>
<dbReference type="SUPFAM" id="SSF101936">
    <property type="entry name" value="DNA-binding pseudobarrel domain"/>
    <property type="match status" value="1"/>
</dbReference>
<evidence type="ECO:0000256" key="5">
    <source>
        <dbReference type="ARBA" id="ARBA00023242"/>
    </source>
</evidence>
<evidence type="ECO:0000256" key="1">
    <source>
        <dbReference type="ARBA" id="ARBA00004123"/>
    </source>
</evidence>
<dbReference type="Proteomes" id="UP000515121">
    <property type="component" value="Unplaced"/>
</dbReference>
<feature type="region of interest" description="Disordered" evidence="6">
    <location>
        <begin position="1"/>
        <end position="102"/>
    </location>
</feature>
<protein>
    <submittedName>
        <fullName evidence="9">B3 domain-containing protein Os03g0120900-like</fullName>
    </submittedName>
</protein>
<keyword evidence="3" id="KW-0238">DNA-binding</keyword>
<dbReference type="RefSeq" id="XP_022738358.1">
    <property type="nucleotide sequence ID" value="XM_022882623.1"/>
</dbReference>
<dbReference type="KEGG" id="dzi:111291067"/>
<feature type="compositionally biased region" description="Polar residues" evidence="6">
    <location>
        <begin position="38"/>
        <end position="51"/>
    </location>
</feature>
<comment type="subcellular location">
    <subcellularLocation>
        <location evidence="1">Nucleus</location>
    </subcellularLocation>
</comment>
<sequence length="421" mass="47102">MDFGPSGREVFSEEEQMGKGKLPFSYSSSSSPSSSSSQHKTQLARLSNSHWEQQHHQIYDSHHQMSPNWLGNRYEPEEDNEETATATASEADSKRVDSDSTLELRSSASANIEKEHMFEKVVTPSDVGKLNRLVIPKQHAEKHFPLNSSTNKKGLLLNFEDRNGKPWKFRYSYWNSSQSYVMTKGWSRFVKDKKLDAGDRVSFQRGVGELGKDRLFIDWRRRPDALDPVSFHPHQQQFSLHRSIPWSPLLMRSPPTGRDHLHLSQISPLNRNINYGGYPTGSNAENPGGTMGSVFYLRSAVAAAAPQMGMRMMQWQQQGGVVEPIVFDSVPVVQGKAAAKTLRLFGVNMDCPISESDECEMLSTTTIANATMASQPPQLSSSSQHPFQLRLYSGTQVPPTGFLNANKGKASMSLDLDMLPH</sequence>
<evidence type="ECO:0000313" key="8">
    <source>
        <dbReference type="Proteomes" id="UP000515121"/>
    </source>
</evidence>
<dbReference type="PANTHER" id="PTHR31140:SF2">
    <property type="entry name" value="B3 DOMAIN-CONTAINING TRANSCRIPTION FACTOR NGA2"/>
    <property type="match status" value="1"/>
</dbReference>
<feature type="domain" description="TF-B3" evidence="7">
    <location>
        <begin position="118"/>
        <end position="223"/>
    </location>
</feature>
<dbReference type="Pfam" id="PF02362">
    <property type="entry name" value="B3"/>
    <property type="match status" value="1"/>
</dbReference>
<dbReference type="PROSITE" id="PS50863">
    <property type="entry name" value="B3"/>
    <property type="match status" value="1"/>
</dbReference>
<evidence type="ECO:0000256" key="3">
    <source>
        <dbReference type="ARBA" id="ARBA00023125"/>
    </source>
</evidence>
<dbReference type="Gene3D" id="2.40.330.10">
    <property type="entry name" value="DNA-binding pseudobarrel domain"/>
    <property type="match status" value="1"/>
</dbReference>
<organism evidence="8 9">
    <name type="scientific">Durio zibethinus</name>
    <name type="common">Durian</name>
    <dbReference type="NCBI Taxonomy" id="66656"/>
    <lineage>
        <taxon>Eukaryota</taxon>
        <taxon>Viridiplantae</taxon>
        <taxon>Streptophyta</taxon>
        <taxon>Embryophyta</taxon>
        <taxon>Tracheophyta</taxon>
        <taxon>Spermatophyta</taxon>
        <taxon>Magnoliopsida</taxon>
        <taxon>eudicotyledons</taxon>
        <taxon>Gunneridae</taxon>
        <taxon>Pentapetalae</taxon>
        <taxon>rosids</taxon>
        <taxon>malvids</taxon>
        <taxon>Malvales</taxon>
        <taxon>Malvaceae</taxon>
        <taxon>Helicteroideae</taxon>
        <taxon>Durio</taxon>
    </lineage>
</organism>
<dbReference type="AlphaFoldDB" id="A0A6P5YD12"/>
<gene>
    <name evidence="9" type="primary">LOC111291067</name>
</gene>
<keyword evidence="8" id="KW-1185">Reference proteome</keyword>
<dbReference type="GeneID" id="111291067"/>
<dbReference type="OrthoDB" id="2020802at2759"/>
<dbReference type="GO" id="GO:0003677">
    <property type="term" value="F:DNA binding"/>
    <property type="evidence" value="ECO:0007669"/>
    <property type="project" value="UniProtKB-KW"/>
</dbReference>
<dbReference type="GO" id="GO:0005634">
    <property type="term" value="C:nucleus"/>
    <property type="evidence" value="ECO:0007669"/>
    <property type="project" value="UniProtKB-SubCell"/>
</dbReference>
<evidence type="ECO:0000259" key="7">
    <source>
        <dbReference type="PROSITE" id="PS50863"/>
    </source>
</evidence>
<dbReference type="InterPro" id="IPR044800">
    <property type="entry name" value="LEC2-like"/>
</dbReference>
<dbReference type="InterPro" id="IPR015300">
    <property type="entry name" value="DNA-bd_pseudobarrel_sf"/>
</dbReference>
<proteinExistence type="predicted"/>
<keyword evidence="4" id="KW-0804">Transcription</keyword>
<reference evidence="9" key="1">
    <citation type="submission" date="2025-08" db="UniProtKB">
        <authorList>
            <consortium name="RefSeq"/>
        </authorList>
    </citation>
    <scope>IDENTIFICATION</scope>
    <source>
        <tissue evidence="9">Fruit stalk</tissue>
    </source>
</reference>
<name>A0A6P5YD12_DURZI</name>
<feature type="compositionally biased region" description="Low complexity" evidence="6">
    <location>
        <begin position="25"/>
        <end position="37"/>
    </location>
</feature>
<dbReference type="InterPro" id="IPR003340">
    <property type="entry name" value="B3_DNA-bd"/>
</dbReference>
<dbReference type="FunFam" id="2.40.330.10:FF:000002">
    <property type="entry name" value="B3 domain-containing protein"/>
    <property type="match status" value="1"/>
</dbReference>
<evidence type="ECO:0000256" key="2">
    <source>
        <dbReference type="ARBA" id="ARBA00023015"/>
    </source>
</evidence>
<accession>A0A6P5YD12</accession>
<keyword evidence="5" id="KW-0539">Nucleus</keyword>
<dbReference type="SMART" id="SM01019">
    <property type="entry name" value="B3"/>
    <property type="match status" value="1"/>
</dbReference>
<dbReference type="CDD" id="cd10017">
    <property type="entry name" value="B3_DNA"/>
    <property type="match status" value="1"/>
</dbReference>
<evidence type="ECO:0000256" key="4">
    <source>
        <dbReference type="ARBA" id="ARBA00023163"/>
    </source>
</evidence>
<evidence type="ECO:0000256" key="6">
    <source>
        <dbReference type="SAM" id="MobiDB-lite"/>
    </source>
</evidence>
<feature type="compositionally biased region" description="Basic and acidic residues" evidence="6">
    <location>
        <begin position="52"/>
        <end position="63"/>
    </location>
</feature>